<organism evidence="12 13">
    <name type="scientific">Pomacea canaliculata</name>
    <name type="common">Golden apple snail</name>
    <dbReference type="NCBI Taxonomy" id="400727"/>
    <lineage>
        <taxon>Eukaryota</taxon>
        <taxon>Metazoa</taxon>
        <taxon>Spiralia</taxon>
        <taxon>Lophotrochozoa</taxon>
        <taxon>Mollusca</taxon>
        <taxon>Gastropoda</taxon>
        <taxon>Caenogastropoda</taxon>
        <taxon>Architaenioglossa</taxon>
        <taxon>Ampullarioidea</taxon>
        <taxon>Ampullariidae</taxon>
        <taxon>Pomacea</taxon>
    </lineage>
</organism>
<evidence type="ECO:0000256" key="4">
    <source>
        <dbReference type="ARBA" id="ARBA00022927"/>
    </source>
</evidence>
<keyword evidence="3 9" id="KW-0812">Transmembrane</keyword>
<evidence type="ECO:0000256" key="3">
    <source>
        <dbReference type="ARBA" id="ARBA00022692"/>
    </source>
</evidence>
<evidence type="ECO:0000256" key="6">
    <source>
        <dbReference type="ARBA" id="ARBA00023136"/>
    </source>
</evidence>
<evidence type="ECO:0000313" key="12">
    <source>
        <dbReference type="EMBL" id="PVD22305.1"/>
    </source>
</evidence>
<accession>A0A2T7NMA7</accession>
<sequence length="150" mass="17076">MPPKFVRNPGTSEYASSAEIERRALLDGDSDEEDFFLKGPKVRTGNLRTDPKLSQVRGQVDDVMGIMKDNVGKVLDRGDRLEDLQDKSDNLASNADMFRSRSRNLHHTMWWKNCRMKILVAIVILIIILVILIPIIIHYTSQKDDNNPGN</sequence>
<protein>
    <recommendedName>
        <fullName evidence="10">V-SNARE coiled-coil homology domain-containing protein</fullName>
    </recommendedName>
</protein>
<evidence type="ECO:0000256" key="7">
    <source>
        <dbReference type="ARBA" id="ARBA00046280"/>
    </source>
</evidence>
<evidence type="ECO:0000256" key="8">
    <source>
        <dbReference type="PROSITE-ProRule" id="PRU00290"/>
    </source>
</evidence>
<dbReference type="InterPro" id="IPR042855">
    <property type="entry name" value="V_SNARE_CC"/>
</dbReference>
<keyword evidence="2" id="KW-0813">Transport</keyword>
<dbReference type="OMA" id="LDIMVLY"/>
<feature type="domain" description="V-SNARE coiled-coil homology" evidence="10">
    <location>
        <begin position="52"/>
        <end position="112"/>
    </location>
</feature>
<dbReference type="SUPFAM" id="SSF58038">
    <property type="entry name" value="SNARE fusion complex"/>
    <property type="match status" value="1"/>
</dbReference>
<dbReference type="PANTHER" id="PTHR46897">
    <property type="entry name" value="VESICLE-ASSOCIATED MEMBRANE PROTEIN 4"/>
    <property type="match status" value="1"/>
</dbReference>
<dbReference type="GO" id="GO:0015031">
    <property type="term" value="P:protein transport"/>
    <property type="evidence" value="ECO:0007669"/>
    <property type="project" value="UniProtKB-KW"/>
</dbReference>
<dbReference type="GO" id="GO:0090161">
    <property type="term" value="P:Golgi ribbon formation"/>
    <property type="evidence" value="ECO:0007669"/>
    <property type="project" value="InterPro"/>
</dbReference>
<keyword evidence="8" id="KW-0175">Coiled coil</keyword>
<dbReference type="Pfam" id="PF00957">
    <property type="entry name" value="Synaptobrevin"/>
    <property type="match status" value="1"/>
</dbReference>
<dbReference type="EMBL" id="PZQS01000011">
    <property type="protein sequence ID" value="PVD22300.1"/>
    <property type="molecule type" value="Genomic_DNA"/>
</dbReference>
<evidence type="ECO:0000256" key="1">
    <source>
        <dbReference type="ARBA" id="ARBA00008025"/>
    </source>
</evidence>
<evidence type="ECO:0000256" key="5">
    <source>
        <dbReference type="ARBA" id="ARBA00022989"/>
    </source>
</evidence>
<dbReference type="GO" id="GO:0012505">
    <property type="term" value="C:endomembrane system"/>
    <property type="evidence" value="ECO:0007669"/>
    <property type="project" value="UniProtKB-SubCell"/>
</dbReference>
<name>A0A2T7NMA7_POMCA</name>
<evidence type="ECO:0000256" key="9">
    <source>
        <dbReference type="SAM" id="Phobius"/>
    </source>
</evidence>
<dbReference type="Proteomes" id="UP000245119">
    <property type="component" value="Linkage Group LG11"/>
</dbReference>
<comment type="similarity">
    <text evidence="1">Belongs to the synaptobrevin family.</text>
</comment>
<dbReference type="STRING" id="400727.A0A2T7NMA7"/>
<dbReference type="PROSITE" id="PS00417">
    <property type="entry name" value="SYNAPTOBREVIN"/>
    <property type="match status" value="1"/>
</dbReference>
<dbReference type="FunFam" id="1.20.5.110:FF:000004">
    <property type="entry name" value="Vesicle-associated membrane protein 7"/>
    <property type="match status" value="1"/>
</dbReference>
<comment type="caution">
    <text evidence="12">The sequence shown here is derived from an EMBL/GenBank/DDBJ whole genome shotgun (WGS) entry which is preliminary data.</text>
</comment>
<dbReference type="OrthoDB" id="190375at2759"/>
<keyword evidence="13" id="KW-1185">Reference proteome</keyword>
<dbReference type="Gene3D" id="1.20.5.110">
    <property type="match status" value="1"/>
</dbReference>
<dbReference type="CDD" id="cd15869">
    <property type="entry name" value="R-SNARE_VAMP4"/>
    <property type="match status" value="1"/>
</dbReference>
<keyword evidence="6 9" id="KW-0472">Membrane</keyword>
<proteinExistence type="inferred from homology"/>
<evidence type="ECO:0000259" key="10">
    <source>
        <dbReference type="PROSITE" id="PS50892"/>
    </source>
</evidence>
<feature type="transmembrane region" description="Helical" evidence="9">
    <location>
        <begin position="118"/>
        <end position="140"/>
    </location>
</feature>
<evidence type="ECO:0000313" key="11">
    <source>
        <dbReference type="EMBL" id="PVD22300.1"/>
    </source>
</evidence>
<comment type="subcellular location">
    <subcellularLocation>
        <location evidence="7">Endomembrane system</location>
        <topology evidence="7">Single-pass type IV membrane protein</topology>
    </subcellularLocation>
</comment>
<reference evidence="12 13" key="1">
    <citation type="submission" date="2018-04" db="EMBL/GenBank/DDBJ databases">
        <title>The genome of golden apple snail Pomacea canaliculata provides insight into stress tolerance and invasive adaptation.</title>
        <authorList>
            <person name="Liu C."/>
            <person name="Liu B."/>
            <person name="Ren Y."/>
            <person name="Zhang Y."/>
            <person name="Wang H."/>
            <person name="Li S."/>
            <person name="Jiang F."/>
            <person name="Yin L."/>
            <person name="Zhang G."/>
            <person name="Qian W."/>
            <person name="Fan W."/>
        </authorList>
    </citation>
    <scope>NUCLEOTIDE SEQUENCE [LARGE SCALE GENOMIC DNA]</scope>
    <source>
        <strain evidence="12">SZHN2017</strain>
        <tissue evidence="12">Muscle</tissue>
    </source>
</reference>
<dbReference type="InterPro" id="IPR001388">
    <property type="entry name" value="Synaptobrevin-like"/>
</dbReference>
<dbReference type="GO" id="GO:0005737">
    <property type="term" value="C:cytoplasm"/>
    <property type="evidence" value="ECO:0007669"/>
    <property type="project" value="UniProtKB-ARBA"/>
</dbReference>
<dbReference type="GO" id="GO:0016020">
    <property type="term" value="C:membrane"/>
    <property type="evidence" value="ECO:0007669"/>
    <property type="project" value="InterPro"/>
</dbReference>
<keyword evidence="4" id="KW-0653">Protein transport</keyword>
<evidence type="ECO:0000313" key="13">
    <source>
        <dbReference type="Proteomes" id="UP000245119"/>
    </source>
</evidence>
<dbReference type="GO" id="GO:0016192">
    <property type="term" value="P:vesicle-mediated transport"/>
    <property type="evidence" value="ECO:0007669"/>
    <property type="project" value="InterPro"/>
</dbReference>
<dbReference type="PROSITE" id="PS50892">
    <property type="entry name" value="V_SNARE"/>
    <property type="match status" value="1"/>
</dbReference>
<evidence type="ECO:0000256" key="2">
    <source>
        <dbReference type="ARBA" id="ARBA00022448"/>
    </source>
</evidence>
<dbReference type="AlphaFoldDB" id="A0A2T7NMA7"/>
<dbReference type="PRINTS" id="PR00219">
    <property type="entry name" value="SYNAPTOBREVN"/>
</dbReference>
<dbReference type="InterPro" id="IPR042887">
    <property type="entry name" value="VAMP4"/>
</dbReference>
<dbReference type="PANTHER" id="PTHR46897:SF1">
    <property type="entry name" value="VESICLE-ASSOCIATED MEMBRANE PROTEIN 4"/>
    <property type="match status" value="1"/>
</dbReference>
<gene>
    <name evidence="11" type="ORF">C0Q70_18109</name>
    <name evidence="12" type="ORF">C0Q70_18114</name>
</gene>
<dbReference type="EMBL" id="PZQS01000011">
    <property type="protein sequence ID" value="PVD22305.1"/>
    <property type="molecule type" value="Genomic_DNA"/>
</dbReference>
<keyword evidence="5 9" id="KW-1133">Transmembrane helix</keyword>